<evidence type="ECO:0000256" key="4">
    <source>
        <dbReference type="ARBA" id="ARBA00022679"/>
    </source>
</evidence>
<evidence type="ECO:0000256" key="10">
    <source>
        <dbReference type="ARBA" id="ARBA00023180"/>
    </source>
</evidence>
<evidence type="ECO:0000313" key="12">
    <source>
        <dbReference type="EMBL" id="CCK72494.1"/>
    </source>
</evidence>
<gene>
    <name evidence="12" type="primary">KNAG0K01290</name>
    <name evidence="12" type="ordered locus">KNAG_0K01290</name>
</gene>
<reference evidence="13" key="2">
    <citation type="submission" date="2012-08" db="EMBL/GenBank/DDBJ databases">
        <title>Genome sequence of Kazachstania naganishii.</title>
        <authorList>
            <person name="Gordon J.L."/>
            <person name="Armisen D."/>
            <person name="Proux-Wera E."/>
            <person name="OhEigeartaigh S.S."/>
            <person name="Byrne K.P."/>
            <person name="Wolfe K.H."/>
        </authorList>
    </citation>
    <scope>NUCLEOTIDE SEQUENCE [LARGE SCALE GENOMIC DNA]</scope>
    <source>
        <strain evidence="13">ATCC MYA-139 / BCRC 22969 / CBS 8797 / CCRC 22969 / KCTC 17520 / NBRC 10181 / NCYC 3082</strain>
    </source>
</reference>
<keyword evidence="8" id="KW-0333">Golgi apparatus</keyword>
<dbReference type="PANTHER" id="PTHR31646">
    <property type="entry name" value="ALPHA-1,2-MANNOSYLTRANSFERASE MNN2"/>
    <property type="match status" value="1"/>
</dbReference>
<evidence type="ECO:0000256" key="2">
    <source>
        <dbReference type="ARBA" id="ARBA00004922"/>
    </source>
</evidence>
<evidence type="ECO:0000256" key="6">
    <source>
        <dbReference type="ARBA" id="ARBA00022968"/>
    </source>
</evidence>
<dbReference type="PANTHER" id="PTHR31646:SF1">
    <property type="entry name" value="ALPHA-1,2-MANNOSYLTRANSFERASE MNN2"/>
    <property type="match status" value="1"/>
</dbReference>
<keyword evidence="6" id="KW-0735">Signal-anchor</keyword>
<dbReference type="Proteomes" id="UP000006310">
    <property type="component" value="Chromosome 11"/>
</dbReference>
<dbReference type="HOGENOM" id="CLU_013298_1_1_1"/>
<dbReference type="GeneID" id="34528261"/>
<organism evidence="12 13">
    <name type="scientific">Huiozyma naganishii (strain ATCC MYA-139 / BCRC 22969 / CBS 8797 / KCTC 17520 / NBRC 10181 / NCYC 3082 / Yp74L-3)</name>
    <name type="common">Yeast</name>
    <name type="synonym">Kazachstania naganishii</name>
    <dbReference type="NCBI Taxonomy" id="1071383"/>
    <lineage>
        <taxon>Eukaryota</taxon>
        <taxon>Fungi</taxon>
        <taxon>Dikarya</taxon>
        <taxon>Ascomycota</taxon>
        <taxon>Saccharomycotina</taxon>
        <taxon>Saccharomycetes</taxon>
        <taxon>Saccharomycetales</taxon>
        <taxon>Saccharomycetaceae</taxon>
        <taxon>Huiozyma</taxon>
    </lineage>
</organism>
<keyword evidence="10" id="KW-0325">Glycoprotein</keyword>
<dbReference type="InterPro" id="IPR029044">
    <property type="entry name" value="Nucleotide-diphossugar_trans"/>
</dbReference>
<comment type="pathway">
    <text evidence="2">Protein modification; protein glycosylation.</text>
</comment>
<evidence type="ECO:0000256" key="9">
    <source>
        <dbReference type="ARBA" id="ARBA00023136"/>
    </source>
</evidence>
<evidence type="ECO:0000256" key="8">
    <source>
        <dbReference type="ARBA" id="ARBA00023034"/>
    </source>
</evidence>
<dbReference type="GO" id="GO:0000139">
    <property type="term" value="C:Golgi membrane"/>
    <property type="evidence" value="ECO:0007669"/>
    <property type="project" value="UniProtKB-SubCell"/>
</dbReference>
<dbReference type="SUPFAM" id="SSF53448">
    <property type="entry name" value="Nucleotide-diphospho-sugar transferases"/>
    <property type="match status" value="1"/>
</dbReference>
<accession>J7SA80</accession>
<evidence type="ECO:0000313" key="13">
    <source>
        <dbReference type="Proteomes" id="UP000006310"/>
    </source>
</evidence>
<dbReference type="EMBL" id="HE978324">
    <property type="protein sequence ID" value="CCK72494.1"/>
    <property type="molecule type" value="Genomic_DNA"/>
</dbReference>
<evidence type="ECO:0000256" key="1">
    <source>
        <dbReference type="ARBA" id="ARBA00004323"/>
    </source>
</evidence>
<dbReference type="FunFam" id="3.90.550.10:FF:000177">
    <property type="entry name" value="MNN5p Alpha-1,2-mannosyltransferase"/>
    <property type="match status" value="1"/>
</dbReference>
<name>J7SA80_HUIN7</name>
<comment type="subcellular location">
    <subcellularLocation>
        <location evidence="1">Golgi apparatus membrane</location>
        <topology evidence="1">Single-pass type II membrane protein</topology>
    </subcellularLocation>
</comment>
<dbReference type="eggNOG" id="ENOG502QQ16">
    <property type="taxonomic scope" value="Eukaryota"/>
</dbReference>
<evidence type="ECO:0008006" key="14">
    <source>
        <dbReference type="Google" id="ProtNLM"/>
    </source>
</evidence>
<feature type="transmembrane region" description="Helical" evidence="11">
    <location>
        <begin position="12"/>
        <end position="33"/>
    </location>
</feature>
<proteinExistence type="inferred from homology"/>
<dbReference type="RefSeq" id="XP_022466739.1">
    <property type="nucleotide sequence ID" value="XM_022610443.1"/>
</dbReference>
<keyword evidence="7 11" id="KW-1133">Transmembrane helix</keyword>
<evidence type="ECO:0000256" key="11">
    <source>
        <dbReference type="SAM" id="Phobius"/>
    </source>
</evidence>
<keyword evidence="9 11" id="KW-0472">Membrane</keyword>
<evidence type="ECO:0000256" key="5">
    <source>
        <dbReference type="ARBA" id="ARBA00022692"/>
    </source>
</evidence>
<protein>
    <recommendedName>
        <fullName evidence="14">Alpha-1,2-mannosyltransferase MNN2</fullName>
    </recommendedName>
</protein>
<dbReference type="AlphaFoldDB" id="J7SA80"/>
<dbReference type="KEGG" id="kng:KNAG_0K01290"/>
<dbReference type="OMA" id="KGYQYKA"/>
<dbReference type="Pfam" id="PF11051">
    <property type="entry name" value="Mannosyl_trans3"/>
    <property type="match status" value="1"/>
</dbReference>
<dbReference type="GO" id="GO:0046354">
    <property type="term" value="P:mannan biosynthetic process"/>
    <property type="evidence" value="ECO:0007669"/>
    <property type="project" value="TreeGrafter"/>
</dbReference>
<comment type="similarity">
    <text evidence="3">Belongs to the MNN1/MNT family.</text>
</comment>
<sequence length="611" mass="68883">MNFVNRRFVKLLRVAVFVVFGCVLFIAATHYVYDGANSVSGYGKHLQEHLSGTATVSAPSAKTAASAVAGGAGGGVPAAAGAAAAALDSMKLKKFYSRVFQNIIDFSPSGATKKQYKPECRLEGDIGSRPDDYSNFDRLGYDNLVNCLNLSGADISNLRHSHKSFVDSLDVTLPSNSYKGSGIVTVGGGKFSLMAFLIVQNIRRMGTTLPVEVFIPPNEGPETEFCTELLPKYNAKCIFIDRILPDEMIQKFDFRGYQFKSLALVASSFENTLLLDADNFPVKPLNSIFNEEPFKSKGLVLWPDFWRRTTQPLYYDIAGVPVNLKNRVRNSFDDLTPPEVYTENMNDLSGVPFHDLEGTMPDVSTESGQLMVNKNKHLGTILLALYYNVNGPTWYYPIFSQKAAGEGDKETFIAAANFYGLPFYQVKSSTSVDGYFENGEFHGVAMLQYDCVQDYKLYQIAKDDIDVKYGLSRVGNSASQKRISFDKSYSLEDFKNKYFREDSHNDVMFIHSNFPKFDPLSLWKNRQLVDKDGNHFRSYTNLRKFGDFDIELENFKIFKNFFCGDQKVSYFSYLYDALEKTPTGWNDMCEYINKRLVFLEKTHLEAVNKKD</sequence>
<keyword evidence="5 11" id="KW-0812">Transmembrane</keyword>
<dbReference type="InterPro" id="IPR022751">
    <property type="entry name" value="Alpha_mannosyltransferase"/>
</dbReference>
<dbReference type="STRING" id="1071383.J7SA80"/>
<keyword evidence="13" id="KW-1185">Reference proteome</keyword>
<keyword evidence="4" id="KW-0808">Transferase</keyword>
<evidence type="ECO:0000256" key="3">
    <source>
        <dbReference type="ARBA" id="ARBA00009105"/>
    </source>
</evidence>
<dbReference type="OrthoDB" id="430354at2759"/>
<dbReference type="GO" id="GO:0000026">
    <property type="term" value="F:alpha-1,2-mannosyltransferase activity"/>
    <property type="evidence" value="ECO:0007669"/>
    <property type="project" value="UniProtKB-ARBA"/>
</dbReference>
<evidence type="ECO:0000256" key="7">
    <source>
        <dbReference type="ARBA" id="ARBA00022989"/>
    </source>
</evidence>
<reference evidence="12 13" key="1">
    <citation type="journal article" date="2011" name="Proc. Natl. Acad. Sci. U.S.A.">
        <title>Evolutionary erosion of yeast sex chromosomes by mating-type switching accidents.</title>
        <authorList>
            <person name="Gordon J.L."/>
            <person name="Armisen D."/>
            <person name="Proux-Wera E."/>
            <person name="Oheigeartaigh S.S."/>
            <person name="Byrne K.P."/>
            <person name="Wolfe K.H."/>
        </authorList>
    </citation>
    <scope>NUCLEOTIDE SEQUENCE [LARGE SCALE GENOMIC DNA]</scope>
    <source>
        <strain evidence="13">ATCC MYA-139 / BCRC 22969 / CBS 8797 / CCRC 22969 / KCTC 17520 / NBRC 10181 / NCYC 3082</strain>
    </source>
</reference>